<dbReference type="Proteomes" id="UP000322454">
    <property type="component" value="Unassembled WGS sequence"/>
</dbReference>
<comment type="caution">
    <text evidence="2">The sequence shown here is derived from an EMBL/GenBank/DDBJ whole genome shotgun (WGS) entry which is preliminary data.</text>
</comment>
<sequence>GKADGIFINTSGIGEILYGGISVYNIEEGDIIIVSGNVGDHGAAIMSQREGIEMDVEIESDCASLWGMINAVLSGGIKVKAVRDATRGGLAAVLNEWAMAADIDIYAEEDKIPVSPPVKGFCELLGFEPYQLACEGRAVFAVKPEFAEKTLGILRSHPLGKNANIIGTAVSRIRRKSADGGRNNSSGKVILKGIYGVERILDYPSGELLPRIC</sequence>
<dbReference type="GO" id="GO:0051604">
    <property type="term" value="P:protein maturation"/>
    <property type="evidence" value="ECO:0007669"/>
    <property type="project" value="TreeGrafter"/>
</dbReference>
<dbReference type="InterPro" id="IPR010918">
    <property type="entry name" value="PurM-like_C_dom"/>
</dbReference>
<gene>
    <name evidence="2" type="ORF">EVJ48_09520</name>
</gene>
<dbReference type="SUPFAM" id="SSF56042">
    <property type="entry name" value="PurM C-terminal domain-like"/>
    <property type="match status" value="1"/>
</dbReference>
<proteinExistence type="predicted"/>
<dbReference type="Pfam" id="PF02769">
    <property type="entry name" value="AIRS_C"/>
    <property type="match status" value="1"/>
</dbReference>
<name>A0A520X7E2_9DELT</name>
<evidence type="ECO:0000313" key="3">
    <source>
        <dbReference type="Proteomes" id="UP000322454"/>
    </source>
</evidence>
<protein>
    <submittedName>
        <fullName evidence="2">Hydrogenase expression/formation protein HypE</fullName>
    </submittedName>
</protein>
<evidence type="ECO:0000259" key="1">
    <source>
        <dbReference type="Pfam" id="PF02769"/>
    </source>
</evidence>
<reference evidence="2 3" key="1">
    <citation type="submission" date="2019-01" db="EMBL/GenBank/DDBJ databases">
        <title>Insights into ecological role of a new deltaproteobacterial order Candidatus Sinidesulfobacterales (Sva0485) by metagenomics and metatranscriptomics.</title>
        <authorList>
            <person name="Tan S."/>
            <person name="Liu J."/>
            <person name="Fang Y."/>
            <person name="Hedlund B."/>
            <person name="Lian Z.-H."/>
            <person name="Huang L.-Y."/>
            <person name="Li J.-T."/>
            <person name="Huang L.-N."/>
            <person name="Li W.-J."/>
            <person name="Jiang H.-C."/>
            <person name="Dong H.-L."/>
            <person name="Shu W.-S."/>
        </authorList>
    </citation>
    <scope>NUCLEOTIDE SEQUENCE [LARGE SCALE GENOMIC DNA]</scope>
    <source>
        <strain evidence="2">AP4</strain>
    </source>
</reference>
<dbReference type="InterPro" id="IPR011854">
    <property type="entry name" value="HypE"/>
</dbReference>
<organism evidence="2 3">
    <name type="scientific">Candidatus Acidulodesulfobacterium acidiphilum</name>
    <dbReference type="NCBI Taxonomy" id="2597224"/>
    <lineage>
        <taxon>Bacteria</taxon>
        <taxon>Deltaproteobacteria</taxon>
        <taxon>Candidatus Acidulodesulfobacterales</taxon>
        <taxon>Candidatus Acidulodesulfobacterium</taxon>
    </lineage>
</organism>
<dbReference type="InterPro" id="IPR036676">
    <property type="entry name" value="PurM-like_C_sf"/>
</dbReference>
<dbReference type="AlphaFoldDB" id="A0A520X7E2"/>
<dbReference type="Gene3D" id="3.90.650.10">
    <property type="entry name" value="PurM-like C-terminal domain"/>
    <property type="match status" value="1"/>
</dbReference>
<accession>A0A520X7E2</accession>
<dbReference type="PANTHER" id="PTHR30303:SF0">
    <property type="entry name" value="CARBAMOYL DEHYDRATASE HYPE"/>
    <property type="match status" value="1"/>
</dbReference>
<feature type="non-terminal residue" evidence="2">
    <location>
        <position position="1"/>
    </location>
</feature>
<evidence type="ECO:0000313" key="2">
    <source>
        <dbReference type="EMBL" id="RZV37129.1"/>
    </source>
</evidence>
<dbReference type="PANTHER" id="PTHR30303">
    <property type="entry name" value="HYDROGENASE ISOENZYMES FORMATION PROTEIN HYPE"/>
    <property type="match status" value="1"/>
</dbReference>
<dbReference type="EMBL" id="SHMQ01000044">
    <property type="protein sequence ID" value="RZV37129.1"/>
    <property type="molecule type" value="Genomic_DNA"/>
</dbReference>
<feature type="domain" description="PurM-like C-terminal" evidence="1">
    <location>
        <begin position="27"/>
        <end position="172"/>
    </location>
</feature>